<gene>
    <name evidence="2" type="ORF">ACFOW7_08025</name>
</gene>
<evidence type="ECO:0000256" key="1">
    <source>
        <dbReference type="SAM" id="MobiDB-lite"/>
    </source>
</evidence>
<protein>
    <submittedName>
        <fullName evidence="2">Uncharacterized protein</fullName>
    </submittedName>
</protein>
<name>A0ABV8MMB2_9NEIS</name>
<evidence type="ECO:0000313" key="3">
    <source>
        <dbReference type="Proteomes" id="UP001595791"/>
    </source>
</evidence>
<evidence type="ECO:0000313" key="2">
    <source>
        <dbReference type="EMBL" id="MFC4159302.1"/>
    </source>
</evidence>
<dbReference type="Proteomes" id="UP001595791">
    <property type="component" value="Unassembled WGS sequence"/>
</dbReference>
<organism evidence="2 3">
    <name type="scientific">Chitinimonas lacunae</name>
    <dbReference type="NCBI Taxonomy" id="1963018"/>
    <lineage>
        <taxon>Bacteria</taxon>
        <taxon>Pseudomonadati</taxon>
        <taxon>Pseudomonadota</taxon>
        <taxon>Betaproteobacteria</taxon>
        <taxon>Neisseriales</taxon>
        <taxon>Chitinibacteraceae</taxon>
        <taxon>Chitinimonas</taxon>
    </lineage>
</organism>
<keyword evidence="3" id="KW-1185">Reference proteome</keyword>
<dbReference type="RefSeq" id="WP_378162917.1">
    <property type="nucleotide sequence ID" value="NZ_JBHSBU010000001.1"/>
</dbReference>
<feature type="compositionally biased region" description="Basic and acidic residues" evidence="1">
    <location>
        <begin position="285"/>
        <end position="299"/>
    </location>
</feature>
<reference evidence="3" key="1">
    <citation type="journal article" date="2019" name="Int. J. Syst. Evol. Microbiol.">
        <title>The Global Catalogue of Microorganisms (GCM) 10K type strain sequencing project: providing services to taxonomists for standard genome sequencing and annotation.</title>
        <authorList>
            <consortium name="The Broad Institute Genomics Platform"/>
            <consortium name="The Broad Institute Genome Sequencing Center for Infectious Disease"/>
            <person name="Wu L."/>
            <person name="Ma J."/>
        </authorList>
    </citation>
    <scope>NUCLEOTIDE SEQUENCE [LARGE SCALE GENOMIC DNA]</scope>
    <source>
        <strain evidence="3">LMG 29894</strain>
    </source>
</reference>
<comment type="caution">
    <text evidence="2">The sequence shown here is derived from an EMBL/GenBank/DDBJ whole genome shotgun (WGS) entry which is preliminary data.</text>
</comment>
<dbReference type="EMBL" id="JBHSBU010000001">
    <property type="protein sequence ID" value="MFC4159302.1"/>
    <property type="molecule type" value="Genomic_DNA"/>
</dbReference>
<feature type="region of interest" description="Disordered" evidence="1">
    <location>
        <begin position="74"/>
        <end position="109"/>
    </location>
</feature>
<proteinExistence type="predicted"/>
<sequence>MTTPLGDNYFHSIDYSQLDIDLDESEFDIDQHELFLPLEPLKSSLELLDSPSSQLLRFDSFDDDSVVMDSLLASQQASGGDPPRRPDGNQPPRGHYLDGPPSLVPDKPIFADPAIRSELDPLTRDLALRQTAAARGLLYAPGDHLRNELGLAAVELYGLAESLGVHDGMQQALGARLLGSEGILAHQGPDALLGALRRVAQDLPPGPSVASAQDRAVVLALMGDIGALYANTGATTGVEGRSPDQAEALRLLLSDQMARQGLTPPDTGSTQLVQAFGGSSAVGPAKKDERIRPENDRPPRSGIHNLGQEVDQMLGIPANERLPATRWDVAQLRGERVLQSAEPLVGHMSGSPAEILQVWDMLRGDPPYTGVLLHQLFVPSNDPMGHLSQAAQDAHYARAAGASAFLVGMGYHSAVEVLEGTLTYSGQSVRVAIDGQQDAAHLFGHGAATDLMNELMASQMQQ</sequence>
<feature type="region of interest" description="Disordered" evidence="1">
    <location>
        <begin position="279"/>
        <end position="305"/>
    </location>
</feature>
<accession>A0ABV8MMB2</accession>